<accession>A0A7S8HB31</accession>
<name>A0A7S8HB31_9HYPH</name>
<dbReference type="Pfam" id="PF04773">
    <property type="entry name" value="FecR"/>
    <property type="match status" value="1"/>
</dbReference>
<dbReference type="EMBL" id="CP058214">
    <property type="protein sequence ID" value="QPC42207.1"/>
    <property type="molecule type" value="Genomic_DNA"/>
</dbReference>
<evidence type="ECO:0000313" key="5">
    <source>
        <dbReference type="Proteomes" id="UP000593594"/>
    </source>
</evidence>
<dbReference type="PANTHER" id="PTHR38731">
    <property type="entry name" value="LIPL45-RELATED LIPOPROTEIN-RELATED"/>
    <property type="match status" value="1"/>
</dbReference>
<organism evidence="4 5">
    <name type="scientific">Kaustia mangrovi</name>
    <dbReference type="NCBI Taxonomy" id="2593653"/>
    <lineage>
        <taxon>Bacteria</taxon>
        <taxon>Pseudomonadati</taxon>
        <taxon>Pseudomonadota</taxon>
        <taxon>Alphaproteobacteria</taxon>
        <taxon>Hyphomicrobiales</taxon>
        <taxon>Parvibaculaceae</taxon>
        <taxon>Kaustia</taxon>
    </lineage>
</organism>
<protein>
    <submittedName>
        <fullName evidence="4">FecR domain-containing protein</fullName>
    </submittedName>
</protein>
<proteinExistence type="predicted"/>
<evidence type="ECO:0000256" key="2">
    <source>
        <dbReference type="SAM" id="SignalP"/>
    </source>
</evidence>
<sequence>MEPKRKQVRRARSGILAVGLLLTGVSLAAMEANAAPQVGVNAAVRGEVFVTGARDENKRRAQVSEEVYSGDVVETLRQSALQILLLDETVFTVGQNCRMTIDEFVYDPSTSLGEVAATITKGAFRFITGRIGTANPSNVSLKTPASTIGIRGTIGEGAVGEDAVRLCRTAGVQGPFDPNGASLVVSRGPGPRRNSFDKRARIVLSSANGEVELAEPGFAACVPAPGRAPVGPFKLTPDMAVYFDRWLRSTPSGPGVNPYGGDEPGSKLSGQDKFNTPAPDTDVFPDPRNEEIFDSNIPDFFGGKCNDYYEC</sequence>
<dbReference type="Proteomes" id="UP000593594">
    <property type="component" value="Chromosome"/>
</dbReference>
<dbReference type="PANTHER" id="PTHR38731:SF1">
    <property type="entry name" value="FECR PROTEIN DOMAIN-CONTAINING PROTEIN"/>
    <property type="match status" value="1"/>
</dbReference>
<dbReference type="KEGG" id="kmn:HW532_05520"/>
<feature type="region of interest" description="Disordered" evidence="1">
    <location>
        <begin position="252"/>
        <end position="287"/>
    </location>
</feature>
<evidence type="ECO:0000259" key="3">
    <source>
        <dbReference type="Pfam" id="PF04773"/>
    </source>
</evidence>
<reference evidence="4 5" key="1">
    <citation type="submission" date="2020-06" db="EMBL/GenBank/DDBJ databases">
        <title>Genome sequence of 2 isolates from Red Sea Mangroves.</title>
        <authorList>
            <person name="Sefrji F."/>
            <person name="Michoud G."/>
            <person name="Merlino G."/>
            <person name="Daffonchio D."/>
        </authorList>
    </citation>
    <scope>NUCLEOTIDE SEQUENCE [LARGE SCALE GENOMIC DNA]</scope>
    <source>
        <strain evidence="4 5">R1DC25</strain>
    </source>
</reference>
<keyword evidence="5" id="KW-1185">Reference proteome</keyword>
<feature type="signal peptide" evidence="2">
    <location>
        <begin position="1"/>
        <end position="28"/>
    </location>
</feature>
<dbReference type="RefSeq" id="WP_213163439.1">
    <property type="nucleotide sequence ID" value="NZ_CP058214.1"/>
</dbReference>
<gene>
    <name evidence="4" type="ORF">HW532_05520</name>
</gene>
<keyword evidence="2" id="KW-0732">Signal</keyword>
<dbReference type="InterPro" id="IPR006860">
    <property type="entry name" value="FecR"/>
</dbReference>
<feature type="chain" id="PRO_5032417609" evidence="2">
    <location>
        <begin position="29"/>
        <end position="311"/>
    </location>
</feature>
<feature type="domain" description="FecR protein" evidence="3">
    <location>
        <begin position="71"/>
        <end position="155"/>
    </location>
</feature>
<evidence type="ECO:0000256" key="1">
    <source>
        <dbReference type="SAM" id="MobiDB-lite"/>
    </source>
</evidence>
<evidence type="ECO:0000313" key="4">
    <source>
        <dbReference type="EMBL" id="QPC42207.1"/>
    </source>
</evidence>
<dbReference type="AlphaFoldDB" id="A0A7S8HB31"/>